<name>A0A067LHQ4_JATCU</name>
<dbReference type="AlphaFoldDB" id="A0A067LHQ4"/>
<proteinExistence type="predicted"/>
<evidence type="ECO:0000313" key="3">
    <source>
        <dbReference type="Proteomes" id="UP000027138"/>
    </source>
</evidence>
<reference evidence="2 3" key="1">
    <citation type="journal article" date="2014" name="PLoS ONE">
        <title>Global Analysis of Gene Expression Profiles in Physic Nut (Jatropha curcas L.) Seedlings Exposed to Salt Stress.</title>
        <authorList>
            <person name="Zhang L."/>
            <person name="Zhang C."/>
            <person name="Wu P."/>
            <person name="Chen Y."/>
            <person name="Li M."/>
            <person name="Jiang H."/>
            <person name="Wu G."/>
        </authorList>
    </citation>
    <scope>NUCLEOTIDE SEQUENCE [LARGE SCALE GENOMIC DNA]</scope>
    <source>
        <strain evidence="3">cv. GZQX0401</strain>
        <tissue evidence="2">Young leaves</tissue>
    </source>
</reference>
<gene>
    <name evidence="2" type="ORF">JCGZ_10404</name>
</gene>
<feature type="compositionally biased region" description="Basic residues" evidence="1">
    <location>
        <begin position="40"/>
        <end position="52"/>
    </location>
</feature>
<organism evidence="2 3">
    <name type="scientific">Jatropha curcas</name>
    <name type="common">Barbados nut</name>
    <dbReference type="NCBI Taxonomy" id="180498"/>
    <lineage>
        <taxon>Eukaryota</taxon>
        <taxon>Viridiplantae</taxon>
        <taxon>Streptophyta</taxon>
        <taxon>Embryophyta</taxon>
        <taxon>Tracheophyta</taxon>
        <taxon>Spermatophyta</taxon>
        <taxon>Magnoliopsida</taxon>
        <taxon>eudicotyledons</taxon>
        <taxon>Gunneridae</taxon>
        <taxon>Pentapetalae</taxon>
        <taxon>rosids</taxon>
        <taxon>fabids</taxon>
        <taxon>Malpighiales</taxon>
        <taxon>Euphorbiaceae</taxon>
        <taxon>Crotonoideae</taxon>
        <taxon>Jatropheae</taxon>
        <taxon>Jatropha</taxon>
    </lineage>
</organism>
<feature type="region of interest" description="Disordered" evidence="1">
    <location>
        <begin position="29"/>
        <end position="55"/>
    </location>
</feature>
<protein>
    <submittedName>
        <fullName evidence="2">Uncharacterized protein</fullName>
    </submittedName>
</protein>
<evidence type="ECO:0000256" key="1">
    <source>
        <dbReference type="SAM" id="MobiDB-lite"/>
    </source>
</evidence>
<sequence length="73" mass="8115">MPKSRALPEVGRATYTQKRQVASATFTCAGAGSTPESQKVCKRKSRARHPSARAREALLRGSDIWSRSRERDL</sequence>
<dbReference type="Proteomes" id="UP000027138">
    <property type="component" value="Unassembled WGS sequence"/>
</dbReference>
<evidence type="ECO:0000313" key="2">
    <source>
        <dbReference type="EMBL" id="KDP46913.1"/>
    </source>
</evidence>
<dbReference type="EMBL" id="KK914205">
    <property type="protein sequence ID" value="KDP46913.1"/>
    <property type="molecule type" value="Genomic_DNA"/>
</dbReference>
<accession>A0A067LHQ4</accession>
<keyword evidence="3" id="KW-1185">Reference proteome</keyword>